<feature type="compositionally biased region" description="Basic residues" evidence="1">
    <location>
        <begin position="89"/>
        <end position="105"/>
    </location>
</feature>
<protein>
    <submittedName>
        <fullName evidence="2">Uncharacterized protein</fullName>
    </submittedName>
</protein>
<name>A0A423SK40_PENVA</name>
<dbReference type="STRING" id="6689.A0A423SK40"/>
<evidence type="ECO:0000313" key="3">
    <source>
        <dbReference type="Proteomes" id="UP000283509"/>
    </source>
</evidence>
<reference evidence="2 3" key="2">
    <citation type="submission" date="2019-01" db="EMBL/GenBank/DDBJ databases">
        <title>The decoding of complex shrimp genome reveals the adaptation for benthos swimmer, frequently molting mechanism and breeding impact on genome.</title>
        <authorList>
            <person name="Sun Y."/>
            <person name="Gao Y."/>
            <person name="Yu Y."/>
        </authorList>
    </citation>
    <scope>NUCLEOTIDE SEQUENCE [LARGE SCALE GENOMIC DNA]</scope>
    <source>
        <tissue evidence="2">Muscle</tissue>
    </source>
</reference>
<sequence length="457" mass="51384">MSSQESEVHGQIKPMNSRSSSERACDIPTLSYFFSLLYLLLPPSSLRLFVTALCLPFPNFHSFSCPSVFPFSPLSNYDQKRKKVEEKKEKRKRKEKKKDKKKKKRENFSSQSLCVSAILLPSFFDDFRPPSAPRLLLYTLNTYCTYFYASLTPLPFNYPHSSLPPSTYPLTPLYPQLRPTPLYPSTTPTPLYHSTTPTPLYPSTTPPSLALQLHPLLYLQLPTLSTTLQLHPHPSLTLNLPPLLSTHSKQTPTPLSLQHPTPLYLQLPPLLSPSTTPTPFLPFNSPLPLYPSTYPHSSTSTLHPSTTPHSTLQLPPLLPFNSPPLYLLPFNYPHSSLPFNYPHSSLPFNYPHSLPQLPPLSPLPNSSLPFNYPHSSTSLPPLLSNLQYPTPLFLPLQLPPTPFSYPSTPLLLSTLQLHLSLLLTQSHSIPLCFLTPTTLYPPSTLPPLPFTRPSLYT</sequence>
<feature type="compositionally biased region" description="Basic and acidic residues" evidence="1">
    <location>
        <begin position="1"/>
        <end position="10"/>
    </location>
</feature>
<dbReference type="Proteomes" id="UP000283509">
    <property type="component" value="Unassembled WGS sequence"/>
</dbReference>
<keyword evidence="3" id="KW-1185">Reference proteome</keyword>
<reference evidence="2 3" key="1">
    <citation type="submission" date="2018-04" db="EMBL/GenBank/DDBJ databases">
        <authorList>
            <person name="Zhang X."/>
            <person name="Yuan J."/>
            <person name="Li F."/>
            <person name="Xiang J."/>
        </authorList>
    </citation>
    <scope>NUCLEOTIDE SEQUENCE [LARGE SCALE GENOMIC DNA]</scope>
    <source>
        <tissue evidence="2">Muscle</tissue>
    </source>
</reference>
<organism evidence="2 3">
    <name type="scientific">Penaeus vannamei</name>
    <name type="common">Whiteleg shrimp</name>
    <name type="synonym">Litopenaeus vannamei</name>
    <dbReference type="NCBI Taxonomy" id="6689"/>
    <lineage>
        <taxon>Eukaryota</taxon>
        <taxon>Metazoa</taxon>
        <taxon>Ecdysozoa</taxon>
        <taxon>Arthropoda</taxon>
        <taxon>Crustacea</taxon>
        <taxon>Multicrustacea</taxon>
        <taxon>Malacostraca</taxon>
        <taxon>Eumalacostraca</taxon>
        <taxon>Eucarida</taxon>
        <taxon>Decapoda</taxon>
        <taxon>Dendrobranchiata</taxon>
        <taxon>Penaeoidea</taxon>
        <taxon>Penaeidae</taxon>
        <taxon>Penaeus</taxon>
    </lineage>
</organism>
<evidence type="ECO:0000256" key="1">
    <source>
        <dbReference type="SAM" id="MobiDB-lite"/>
    </source>
</evidence>
<dbReference type="AlphaFoldDB" id="A0A423SK40"/>
<feature type="region of interest" description="Disordered" evidence="1">
    <location>
        <begin position="1"/>
        <end position="22"/>
    </location>
</feature>
<evidence type="ECO:0000313" key="2">
    <source>
        <dbReference type="EMBL" id="ROT64608.1"/>
    </source>
</evidence>
<dbReference type="EMBL" id="QCYY01003224">
    <property type="protein sequence ID" value="ROT64608.1"/>
    <property type="molecule type" value="Genomic_DNA"/>
</dbReference>
<proteinExistence type="predicted"/>
<comment type="caution">
    <text evidence="2">The sequence shown here is derived from an EMBL/GenBank/DDBJ whole genome shotgun (WGS) entry which is preliminary data.</text>
</comment>
<accession>A0A423SK40</accession>
<feature type="region of interest" description="Disordered" evidence="1">
    <location>
        <begin position="80"/>
        <end position="105"/>
    </location>
</feature>
<gene>
    <name evidence="2" type="ORF">C7M84_017454</name>
</gene>